<feature type="binding site" evidence="3">
    <location>
        <position position="135"/>
    </location>
    <ligand>
        <name>GTP</name>
        <dbReference type="ChEBI" id="CHEBI:37565"/>
    </ligand>
</feature>
<protein>
    <submittedName>
        <fullName evidence="7">ADP-ribosylation factor-like protein 9</fullName>
    </submittedName>
</protein>
<dbReference type="PRINTS" id="PR00328">
    <property type="entry name" value="SAR1GTPBP"/>
</dbReference>
<dbReference type="PROSITE" id="PS51417">
    <property type="entry name" value="ARF"/>
    <property type="match status" value="1"/>
</dbReference>
<keyword evidence="6" id="KW-0812">Transmembrane</keyword>
<evidence type="ECO:0000256" key="4">
    <source>
        <dbReference type="PIRSR" id="PIRSR606689-2"/>
    </source>
</evidence>
<feature type="transmembrane region" description="Helical" evidence="6">
    <location>
        <begin position="7"/>
        <end position="25"/>
    </location>
</feature>
<proteinExistence type="predicted"/>
<name>A0A6G0I4X0_LARCR</name>
<dbReference type="SUPFAM" id="SSF52540">
    <property type="entry name" value="P-loop containing nucleoside triphosphate hydrolases"/>
    <property type="match status" value="1"/>
</dbReference>
<keyword evidence="4" id="KW-0479">Metal-binding</keyword>
<dbReference type="PANTHER" id="PTHR46724">
    <property type="entry name" value="ADP-RIBOSYLATION FACTOR-LIKE PROTEIN 9-RELATED"/>
    <property type="match status" value="1"/>
</dbReference>
<keyword evidence="4" id="KW-0460">Magnesium</keyword>
<feature type="region of interest" description="Disordered" evidence="5">
    <location>
        <begin position="28"/>
        <end position="74"/>
    </location>
</feature>
<dbReference type="SMART" id="SM00177">
    <property type="entry name" value="ARF"/>
    <property type="match status" value="1"/>
</dbReference>
<keyword evidence="6" id="KW-0472">Membrane</keyword>
<dbReference type="InterPro" id="IPR027417">
    <property type="entry name" value="P-loop_NTPase"/>
</dbReference>
<keyword evidence="1 3" id="KW-0547">Nucleotide-binding</keyword>
<evidence type="ECO:0000256" key="6">
    <source>
        <dbReference type="SAM" id="Phobius"/>
    </source>
</evidence>
<evidence type="ECO:0000256" key="2">
    <source>
        <dbReference type="ARBA" id="ARBA00023134"/>
    </source>
</evidence>
<organism evidence="7 8">
    <name type="scientific">Larimichthys crocea</name>
    <name type="common">Large yellow croaker</name>
    <name type="synonym">Pseudosciaena crocea</name>
    <dbReference type="NCBI Taxonomy" id="215358"/>
    <lineage>
        <taxon>Eukaryota</taxon>
        <taxon>Metazoa</taxon>
        <taxon>Chordata</taxon>
        <taxon>Craniata</taxon>
        <taxon>Vertebrata</taxon>
        <taxon>Euteleostomi</taxon>
        <taxon>Actinopterygii</taxon>
        <taxon>Neopterygii</taxon>
        <taxon>Teleostei</taxon>
        <taxon>Neoteleostei</taxon>
        <taxon>Acanthomorphata</taxon>
        <taxon>Eupercaria</taxon>
        <taxon>Sciaenidae</taxon>
        <taxon>Larimichthys</taxon>
    </lineage>
</organism>
<dbReference type="PANTHER" id="PTHR46724:SF2">
    <property type="entry name" value="ADP-RIBOSYLATION FACTOR-LIKE PROTEIN 9"/>
    <property type="match status" value="1"/>
</dbReference>
<dbReference type="Proteomes" id="UP000424527">
    <property type="component" value="Unassembled WGS sequence"/>
</dbReference>
<evidence type="ECO:0000256" key="1">
    <source>
        <dbReference type="ARBA" id="ARBA00022741"/>
    </source>
</evidence>
<feature type="binding site" evidence="4">
    <location>
        <position position="95"/>
    </location>
    <ligand>
        <name>Mg(2+)</name>
        <dbReference type="ChEBI" id="CHEBI:18420"/>
    </ligand>
</feature>
<feature type="compositionally biased region" description="Low complexity" evidence="5">
    <location>
        <begin position="60"/>
        <end position="74"/>
    </location>
</feature>
<evidence type="ECO:0000313" key="7">
    <source>
        <dbReference type="EMBL" id="KAE8286321.1"/>
    </source>
</evidence>
<keyword evidence="8" id="KW-1185">Reference proteome</keyword>
<dbReference type="GO" id="GO:0005525">
    <property type="term" value="F:GTP binding"/>
    <property type="evidence" value="ECO:0007669"/>
    <property type="project" value="UniProtKB-KW"/>
</dbReference>
<evidence type="ECO:0000256" key="5">
    <source>
        <dbReference type="SAM" id="MobiDB-lite"/>
    </source>
</evidence>
<dbReference type="Pfam" id="PF14912">
    <property type="entry name" value="THEG"/>
    <property type="match status" value="3"/>
</dbReference>
<dbReference type="InterPro" id="IPR006689">
    <property type="entry name" value="Small_GTPase_ARF/SAR"/>
</dbReference>
<feature type="binding site" evidence="3">
    <location>
        <begin position="189"/>
        <end position="192"/>
    </location>
    <ligand>
        <name>GTP</name>
        <dbReference type="ChEBI" id="CHEBI:37565"/>
    </ligand>
</feature>
<keyword evidence="6" id="KW-1133">Transmembrane helix</keyword>
<feature type="binding site" evidence="4">
    <location>
        <position position="113"/>
    </location>
    <ligand>
        <name>Mg(2+)</name>
        <dbReference type="ChEBI" id="CHEBI:18420"/>
    </ligand>
</feature>
<evidence type="ECO:0000313" key="8">
    <source>
        <dbReference type="Proteomes" id="UP000424527"/>
    </source>
</evidence>
<dbReference type="Pfam" id="PF00025">
    <property type="entry name" value="Arf"/>
    <property type="match status" value="1"/>
</dbReference>
<comment type="caution">
    <text evidence="7">The sequence shown here is derived from an EMBL/GenBank/DDBJ whole genome shotgun (WGS) entry which is preliminary data.</text>
</comment>
<accession>A0A6G0I4X0</accession>
<evidence type="ECO:0000256" key="3">
    <source>
        <dbReference type="PIRSR" id="PIRSR606689-1"/>
    </source>
</evidence>
<feature type="compositionally biased region" description="Basic and acidic residues" evidence="5">
    <location>
        <begin position="32"/>
        <end position="59"/>
    </location>
</feature>
<dbReference type="SMART" id="SM00178">
    <property type="entry name" value="SAR"/>
    <property type="match status" value="1"/>
</dbReference>
<dbReference type="GO" id="GO:0003924">
    <property type="term" value="F:GTPase activity"/>
    <property type="evidence" value="ECO:0007669"/>
    <property type="project" value="InterPro"/>
</dbReference>
<dbReference type="Gene3D" id="3.40.50.300">
    <property type="entry name" value="P-loop containing nucleotide triphosphate hydrolases"/>
    <property type="match status" value="1"/>
</dbReference>
<keyword evidence="2 3" id="KW-0342">GTP-binding</keyword>
<dbReference type="EMBL" id="REGW02000015">
    <property type="protein sequence ID" value="KAE8286321.1"/>
    <property type="molecule type" value="Genomic_DNA"/>
</dbReference>
<dbReference type="InterPro" id="IPR006623">
    <property type="entry name" value="THEG"/>
</dbReference>
<reference evidence="7 8" key="1">
    <citation type="submission" date="2019-07" db="EMBL/GenBank/DDBJ databases">
        <title>Chromosome genome assembly for large yellow croaker.</title>
        <authorList>
            <person name="Xiao S."/>
        </authorList>
    </citation>
    <scope>NUCLEOTIDE SEQUENCE [LARGE SCALE GENOMIC DNA]</scope>
    <source>
        <strain evidence="7">JMULYC20181020</strain>
        <tissue evidence="7">Muscle</tissue>
    </source>
</reference>
<sequence length="560" mass="62244">MFGLREAGVLGFSVAVAGGVAYFIWSQSTSSGEKKEEKKEEEKDGKSVREEEGEKKEEQAVAAAEAQKASQLQSKPVESAGTQVLVLGLDGAGKTSLLHCLATGSLEQDMQPTQGFNAVSINKEDLHIEFLEIGGKEELRPYWQKYMSRALVLVFVVDSSSSELFPVAKKHLHELLASDPLLPLMVLANKQDLPGSCSITDLHDALSLSEVGDRRLFLIGTYVKKGEAELSSGVQDARDLIVQMDGRLECADSSFKESSGVELVAKDSVATNISVTASTDRQRADTSRRLLLLLLLRVKMVSGKQGIKPRFGPSNRILDLAQHKTSKTVWATTPCEKLNWGNQEPIWPVSASALGAVPSPRIQYLSRHKRDFSAWEDHRRKEEEEEEEASFFRKTQRPCSRTSQYEHIVRLSTPRTRSRGSQEVGPPHTPQCENNCPVWHVDPKMKTSVISLRLLQLSKPKLNHPDFQSNRQSVASVVSFASTTAQISQRLVQLSLPRLKPSNICCELRRPEESIWTVPRAARRATASARVERLATPKQLSKDYIAPREPTWSRKNVLSS</sequence>
<dbReference type="GO" id="GO:0046872">
    <property type="term" value="F:metal ion binding"/>
    <property type="evidence" value="ECO:0007669"/>
    <property type="project" value="UniProtKB-KW"/>
</dbReference>
<dbReference type="InterPro" id="IPR053254">
    <property type="entry name" value="Arf-like_GTPase"/>
</dbReference>
<feature type="binding site" evidence="3">
    <location>
        <begin position="88"/>
        <end position="95"/>
    </location>
    <ligand>
        <name>GTP</name>
        <dbReference type="ChEBI" id="CHEBI:37565"/>
    </ligand>
</feature>
<gene>
    <name evidence="7" type="ORF">D5F01_LYC16007</name>
</gene>
<dbReference type="AlphaFoldDB" id="A0A6G0I4X0"/>
<dbReference type="SMART" id="SM00705">
    <property type="entry name" value="THEG"/>
    <property type="match status" value="4"/>
</dbReference>